<dbReference type="Proteomes" id="UP001620295">
    <property type="component" value="Unassembled WGS sequence"/>
</dbReference>
<organism evidence="3 4">
    <name type="scientific">Streptomyces milbemycinicus</name>
    <dbReference type="NCBI Taxonomy" id="476552"/>
    <lineage>
        <taxon>Bacteria</taxon>
        <taxon>Bacillati</taxon>
        <taxon>Actinomycetota</taxon>
        <taxon>Actinomycetes</taxon>
        <taxon>Kitasatosporales</taxon>
        <taxon>Streptomycetaceae</taxon>
        <taxon>Streptomyces</taxon>
    </lineage>
</organism>
<dbReference type="Gene3D" id="2.40.10.120">
    <property type="match status" value="1"/>
</dbReference>
<evidence type="ECO:0000313" key="3">
    <source>
        <dbReference type="EMBL" id="MFK4266211.1"/>
    </source>
</evidence>
<dbReference type="SUPFAM" id="SSF52540">
    <property type="entry name" value="P-loop containing nucleoside triphosphate hydrolases"/>
    <property type="match status" value="1"/>
</dbReference>
<evidence type="ECO:0000259" key="2">
    <source>
        <dbReference type="PROSITE" id="PS50837"/>
    </source>
</evidence>
<dbReference type="InterPro" id="IPR009003">
    <property type="entry name" value="Peptidase_S1_PA"/>
</dbReference>
<dbReference type="EMBL" id="JBJDQH010000005">
    <property type="protein sequence ID" value="MFK4266211.1"/>
    <property type="molecule type" value="Genomic_DNA"/>
</dbReference>
<name>A0ABW8LJX5_9ACTN</name>
<dbReference type="Pfam" id="PF13365">
    <property type="entry name" value="Trypsin_2"/>
    <property type="match status" value="1"/>
</dbReference>
<evidence type="ECO:0000256" key="1">
    <source>
        <dbReference type="SAM" id="MobiDB-lite"/>
    </source>
</evidence>
<evidence type="ECO:0000313" key="4">
    <source>
        <dbReference type="Proteomes" id="UP001620295"/>
    </source>
</evidence>
<dbReference type="Gene3D" id="3.40.50.300">
    <property type="entry name" value="P-loop containing nucleotide triphosphate hydrolases"/>
    <property type="match status" value="1"/>
</dbReference>
<dbReference type="InterPro" id="IPR027417">
    <property type="entry name" value="P-loop_NTPase"/>
</dbReference>
<feature type="domain" description="NACHT" evidence="2">
    <location>
        <begin position="309"/>
        <end position="429"/>
    </location>
</feature>
<dbReference type="RefSeq" id="WP_404746375.1">
    <property type="nucleotide sequence ID" value="NZ_JBJDQH010000005.1"/>
</dbReference>
<protein>
    <submittedName>
        <fullName evidence="3">Trypsin-like peptidase domain-containing protein</fullName>
    </submittedName>
</protein>
<proteinExistence type="predicted"/>
<accession>A0ABW8LJX5</accession>
<comment type="caution">
    <text evidence="3">The sequence shown here is derived from an EMBL/GenBank/DDBJ whole genome shotgun (WGS) entry which is preliminary data.</text>
</comment>
<sequence>MPGLDPDRVAEVIVTYETDDGGRKGKRGSGYLVTDRTVLTAAHVVADAASIQLRFRADQEGAWSADGVVVFTAPRIDIAVVSLMDTPDLLPVPAVTFGRLVDADGELPCSMMGFPRFKLREDAPGSGSGSRFRDAHHQQGTISPWSNTRQKTLSIRVDAPAPDPDPEVSPWEAMSGAAVWSEGHLIGVVIEHHASEGLGRLTASRVDRWHEALSEAESAQLDLFTGFPARREGLREVRVVPAGRAGHREEAIRALLSAERTDSDVQPYRFLDANAPSLERVYVHQRVVEHTEAAAPEPVPAEEILDRHRHVLIEGEAGAGKSTFTQRVARRGTEAPEPGEHAIRIPAVDLTHGAPLPALLRDSVQRRLGGHLGAELPRDLFQSSDGGWLLLVDGLDEIVDTAARRRVIDIVATNAARASGPYRWVVTTRFLPPHELAPLRDAGLAPYALAPFDDSQLRELARRWLDGDPERAEAFLREVERSGLRQLVRTPLVAAITLSIFRRAPEAGLPTGRPGLYQECVRYLLSGRPGEEERRAGLLRAVVRAGGSQRLAEWLYGARVRLLTALAHGTLDADASVLEEALRWIAEHTPEDTDFLHGWREVVTGLLSGAGLLLYERGSGELHWAHRSFAEYLAAHDTASQLPAGWPGAEPLRDGLIRGALRGERRDFGVLAIACWAGRAGVDAEGLVGWLLWTSDDYDLFGKHRGASIVMDGDSSVPDDHAALAGRLLAEGVQVSDALTASVLNRLLERAGSAWHAQEFCALIAAQPTRDAAYQALVTMADNDQLSITARSGAVVALGRIFGFEAALAKAERLLESRQIEYATYTSPNSDSVSSGPVSEGRIAAAYYLLALGSRIYTPVRRVLTDVSLSADDDLGRFLLGNCAVALGDTVSLLRLLDLTPDGDRLPDEHDMRLLIEAGAYDTAGSMTDALFAMVEDPPPDISPLRRGEREYWLSNIVQALCAAAEAYLSAGRDEEAAAVARRILDAPLPSDELNDATPYTVLVRTGVPEPALAALCSAPGGDGTSPPLYGPYWAEVAHTLHSEGYVDEVRNAVEARLAHPVPLAEAVDIATYLMEAGDPRGLQALLAIANHPGTAVSTALRAVQELLGGESHAAAVDTLVALSQRPVSGGTGLEIAQLLAGAGVESEAGRLALTLVRACMDAPGTWETAALTGPLRLLSALRPEEGRALLLEAAASPRLPIQDSAELARMLERHGERDALEDLLRRWSAVATGEFEFTQIGGFLECCGKKGEAATAYRKALAVRAGDTESRGLHGVREAVDGLRSLGAPLTPDDVSALRTVHASLAPPDTPFARRQEDEWLAALLDQLTEGEDEG</sequence>
<dbReference type="InterPro" id="IPR007111">
    <property type="entry name" value="NACHT_NTPase"/>
</dbReference>
<feature type="region of interest" description="Disordered" evidence="1">
    <location>
        <begin position="123"/>
        <end position="144"/>
    </location>
</feature>
<dbReference type="PANTHER" id="PTHR46844">
    <property type="entry name" value="SLR5058 PROTEIN"/>
    <property type="match status" value="1"/>
</dbReference>
<dbReference type="PANTHER" id="PTHR46844:SF1">
    <property type="entry name" value="SLR5058 PROTEIN"/>
    <property type="match status" value="1"/>
</dbReference>
<keyword evidence="4" id="KW-1185">Reference proteome</keyword>
<gene>
    <name evidence="3" type="ORF">ACI2L5_14870</name>
</gene>
<reference evidence="3 4" key="1">
    <citation type="submission" date="2024-11" db="EMBL/GenBank/DDBJ databases">
        <title>The Natural Products Discovery Center: Release of the First 8490 Sequenced Strains for Exploring Actinobacteria Biosynthetic Diversity.</title>
        <authorList>
            <person name="Kalkreuter E."/>
            <person name="Kautsar S.A."/>
            <person name="Yang D."/>
            <person name="Bader C.D."/>
            <person name="Teijaro C.N."/>
            <person name="Fluegel L."/>
            <person name="Davis C.M."/>
            <person name="Simpson J.R."/>
            <person name="Lauterbach L."/>
            <person name="Steele A.D."/>
            <person name="Gui C."/>
            <person name="Meng S."/>
            <person name="Li G."/>
            <person name="Viehrig K."/>
            <person name="Ye F."/>
            <person name="Su P."/>
            <person name="Kiefer A.F."/>
            <person name="Nichols A."/>
            <person name="Cepeda A.J."/>
            <person name="Yan W."/>
            <person name="Fan B."/>
            <person name="Jiang Y."/>
            <person name="Adhikari A."/>
            <person name="Zheng C.-J."/>
            <person name="Schuster L."/>
            <person name="Cowan T.M."/>
            <person name="Smanski M.J."/>
            <person name="Chevrette M.G."/>
            <person name="De Carvalho L.P.S."/>
            <person name="Shen B."/>
        </authorList>
    </citation>
    <scope>NUCLEOTIDE SEQUENCE [LARGE SCALE GENOMIC DNA]</scope>
    <source>
        <strain evidence="3 4">NPDC020863</strain>
    </source>
</reference>
<dbReference type="SUPFAM" id="SSF50494">
    <property type="entry name" value="Trypsin-like serine proteases"/>
    <property type="match status" value="1"/>
</dbReference>
<dbReference type="PROSITE" id="PS50837">
    <property type="entry name" value="NACHT"/>
    <property type="match status" value="1"/>
</dbReference>